<dbReference type="GO" id="GO:0005886">
    <property type="term" value="C:plasma membrane"/>
    <property type="evidence" value="ECO:0007669"/>
    <property type="project" value="UniProtKB-SubCell"/>
</dbReference>
<keyword evidence="4" id="KW-0997">Cell inner membrane</keyword>
<evidence type="ECO:0000256" key="8">
    <source>
        <dbReference type="SAM" id="Phobius"/>
    </source>
</evidence>
<comment type="subcellular location">
    <subcellularLocation>
        <location evidence="1">Cell membrane</location>
        <topology evidence="1">Multi-pass membrane protein</topology>
    </subcellularLocation>
</comment>
<dbReference type="PANTHER" id="PTHR32196">
    <property type="entry name" value="ABC TRANSPORTER PERMEASE PROTEIN YPHD-RELATED-RELATED"/>
    <property type="match status" value="1"/>
</dbReference>
<feature type="transmembrane region" description="Helical" evidence="8">
    <location>
        <begin position="135"/>
        <end position="158"/>
    </location>
</feature>
<organism evidence="9 10">
    <name type="scientific">Roseiarcus fermentans</name>
    <dbReference type="NCBI Taxonomy" id="1473586"/>
    <lineage>
        <taxon>Bacteria</taxon>
        <taxon>Pseudomonadati</taxon>
        <taxon>Pseudomonadota</taxon>
        <taxon>Alphaproteobacteria</taxon>
        <taxon>Hyphomicrobiales</taxon>
        <taxon>Roseiarcaceae</taxon>
        <taxon>Roseiarcus</taxon>
    </lineage>
</organism>
<dbReference type="EMBL" id="QNRK01000008">
    <property type="protein sequence ID" value="RBP15568.1"/>
    <property type="molecule type" value="Genomic_DNA"/>
</dbReference>
<dbReference type="GO" id="GO:0022857">
    <property type="term" value="F:transmembrane transporter activity"/>
    <property type="evidence" value="ECO:0007669"/>
    <property type="project" value="InterPro"/>
</dbReference>
<feature type="transmembrane region" description="Helical" evidence="8">
    <location>
        <begin position="300"/>
        <end position="317"/>
    </location>
</feature>
<gene>
    <name evidence="9" type="ORF">DFR50_108125</name>
</gene>
<evidence type="ECO:0000256" key="5">
    <source>
        <dbReference type="ARBA" id="ARBA00022692"/>
    </source>
</evidence>
<protein>
    <submittedName>
        <fullName evidence="9">Monosaccharide ABC transporter membrane protein (CUT2 family)</fullName>
    </submittedName>
</protein>
<evidence type="ECO:0000256" key="1">
    <source>
        <dbReference type="ARBA" id="ARBA00004651"/>
    </source>
</evidence>
<dbReference type="Pfam" id="PF02653">
    <property type="entry name" value="BPD_transp_2"/>
    <property type="match status" value="1"/>
</dbReference>
<evidence type="ECO:0000256" key="2">
    <source>
        <dbReference type="ARBA" id="ARBA00022448"/>
    </source>
</evidence>
<name>A0A366FLP9_9HYPH</name>
<keyword evidence="5 8" id="KW-0812">Transmembrane</keyword>
<feature type="transmembrane region" description="Helical" evidence="8">
    <location>
        <begin position="49"/>
        <end position="70"/>
    </location>
</feature>
<keyword evidence="3" id="KW-1003">Cell membrane</keyword>
<evidence type="ECO:0000256" key="6">
    <source>
        <dbReference type="ARBA" id="ARBA00022989"/>
    </source>
</evidence>
<keyword evidence="10" id="KW-1185">Reference proteome</keyword>
<keyword evidence="6 8" id="KW-1133">Transmembrane helix</keyword>
<feature type="transmembrane region" description="Helical" evidence="8">
    <location>
        <begin position="77"/>
        <end position="95"/>
    </location>
</feature>
<comment type="caution">
    <text evidence="9">The sequence shown here is derived from an EMBL/GenBank/DDBJ whole genome shotgun (WGS) entry which is preliminary data.</text>
</comment>
<dbReference type="RefSeq" id="WP_113888868.1">
    <property type="nucleotide sequence ID" value="NZ_QNRK01000008.1"/>
</dbReference>
<feature type="transmembrane region" description="Helical" evidence="8">
    <location>
        <begin position="170"/>
        <end position="190"/>
    </location>
</feature>
<evidence type="ECO:0000256" key="4">
    <source>
        <dbReference type="ARBA" id="ARBA00022519"/>
    </source>
</evidence>
<dbReference type="Proteomes" id="UP000253529">
    <property type="component" value="Unassembled WGS sequence"/>
</dbReference>
<feature type="transmembrane region" description="Helical" evidence="8">
    <location>
        <begin position="221"/>
        <end position="239"/>
    </location>
</feature>
<feature type="transmembrane region" description="Helical" evidence="8">
    <location>
        <begin position="21"/>
        <end position="43"/>
    </location>
</feature>
<dbReference type="OrthoDB" id="192433at2"/>
<dbReference type="InterPro" id="IPR001851">
    <property type="entry name" value="ABC_transp_permease"/>
</dbReference>
<accession>A0A366FLP9</accession>
<dbReference type="AlphaFoldDB" id="A0A366FLP9"/>
<reference evidence="9 10" key="1">
    <citation type="submission" date="2018-06" db="EMBL/GenBank/DDBJ databases">
        <title>Genomic Encyclopedia of Type Strains, Phase IV (KMG-IV): sequencing the most valuable type-strain genomes for metagenomic binning, comparative biology and taxonomic classification.</title>
        <authorList>
            <person name="Goeker M."/>
        </authorList>
    </citation>
    <scope>NUCLEOTIDE SEQUENCE [LARGE SCALE GENOMIC DNA]</scope>
    <source>
        <strain evidence="9 10">DSM 24875</strain>
    </source>
</reference>
<keyword evidence="7 8" id="KW-0472">Membrane</keyword>
<evidence type="ECO:0000313" key="10">
    <source>
        <dbReference type="Proteomes" id="UP000253529"/>
    </source>
</evidence>
<sequence>MASTASPAASWRARFAGGAALRLESIVVLIVLSGIMAALSNVFLSVSNILNIVLSTSVFGVLAIGMTFVISSAGIDLSVGSILALSGVVGAILTSTLDWPWWVGILGCLAAGAFTGAVNGFLVTRGAIPPFIVTLGMLGVARGFALVLSDGVSIYGLPPEITWLGQGRPFGVPVPVIVLLLTALVAHVVLAHTRFGIYAQVIGDNEGAARAMGVRVERMKVLLYTLSGLLSGLAGLLFAARINSGEPTAGLSYELTAITATILGGTNLFGGRGSVAGTLIGALIMGVLQNGLNLLAVRPFYQQIAIGAVLILAVWLDRINSREGWRR</sequence>
<dbReference type="CDD" id="cd06579">
    <property type="entry name" value="TM_PBP1_transp_AraH_like"/>
    <property type="match status" value="1"/>
</dbReference>
<keyword evidence="2" id="KW-0813">Transport</keyword>
<dbReference type="PANTHER" id="PTHR32196:SF21">
    <property type="entry name" value="ABC TRANSPORTER PERMEASE PROTEIN YPHD-RELATED"/>
    <property type="match status" value="1"/>
</dbReference>
<evidence type="ECO:0000256" key="7">
    <source>
        <dbReference type="ARBA" id="ARBA00023136"/>
    </source>
</evidence>
<feature type="transmembrane region" description="Helical" evidence="8">
    <location>
        <begin position="101"/>
        <end position="123"/>
    </location>
</feature>
<proteinExistence type="predicted"/>
<evidence type="ECO:0000313" key="9">
    <source>
        <dbReference type="EMBL" id="RBP15568.1"/>
    </source>
</evidence>
<evidence type="ECO:0000256" key="3">
    <source>
        <dbReference type="ARBA" id="ARBA00022475"/>
    </source>
</evidence>